<dbReference type="Proteomes" id="UP000017908">
    <property type="component" value="Unassembled WGS sequence"/>
</dbReference>
<accession>R7N0Q7</accession>
<proteinExistence type="predicted"/>
<gene>
    <name evidence="1" type="ORF">BN715_00355</name>
</gene>
<reference evidence="1" key="1">
    <citation type="submission" date="2012-11" db="EMBL/GenBank/DDBJ databases">
        <title>Dependencies among metagenomic species, viruses, plasmids and units of genetic variation.</title>
        <authorList>
            <person name="Nielsen H.B."/>
            <person name="Almeida M."/>
            <person name="Juncker A.S."/>
            <person name="Rasmussen S."/>
            <person name="Li J."/>
            <person name="Sunagawa S."/>
            <person name="Plichta D."/>
            <person name="Gautier L."/>
            <person name="Le Chatelier E."/>
            <person name="Peletier E."/>
            <person name="Bonde I."/>
            <person name="Nielsen T."/>
            <person name="Manichanh C."/>
            <person name="Arumugam M."/>
            <person name="Batto J."/>
            <person name="Santos M.B.Q.D."/>
            <person name="Blom N."/>
            <person name="Borruel N."/>
            <person name="Burgdorf K.S."/>
            <person name="Boumezbeur F."/>
            <person name="Casellas F."/>
            <person name="Dore J."/>
            <person name="Guarner F."/>
            <person name="Hansen T."/>
            <person name="Hildebrand F."/>
            <person name="Kaas R.S."/>
            <person name="Kennedy S."/>
            <person name="Kristiansen K."/>
            <person name="Kultima J.R."/>
            <person name="Leonard P."/>
            <person name="Levenez F."/>
            <person name="Lund O."/>
            <person name="Moumen B."/>
            <person name="Le Paslier D."/>
            <person name="Pons N."/>
            <person name="Pedersen O."/>
            <person name="Prifti E."/>
            <person name="Qin J."/>
            <person name="Raes J."/>
            <person name="Tap J."/>
            <person name="Tims S."/>
            <person name="Ussery D.W."/>
            <person name="Yamada T."/>
            <person name="MetaHit consortium"/>
            <person name="Renault P."/>
            <person name="Sicheritz-Ponten T."/>
            <person name="Bork P."/>
            <person name="Wang J."/>
            <person name="Brunak S."/>
            <person name="Ehrlich S.D."/>
        </authorList>
    </citation>
    <scope>NUCLEOTIDE SEQUENCE [LARGE SCALE GENOMIC DNA]</scope>
</reference>
<sequence length="60" mass="6772">MRNKEGYKDPTAGQAIDNIKADDRKADLVIKIIKLVCAQAGYQAVCTQRSLRIIELVIRR</sequence>
<dbReference type="AlphaFoldDB" id="R7N0Q7"/>
<name>R7N0Q7_MEGEL</name>
<evidence type="ECO:0000313" key="1">
    <source>
        <dbReference type="EMBL" id="CDF06156.1"/>
    </source>
</evidence>
<organism evidence="1">
    <name type="scientific">Megasphaera elsdenii CAG:570</name>
    <dbReference type="NCBI Taxonomy" id="1263087"/>
    <lineage>
        <taxon>Bacteria</taxon>
        <taxon>Bacillati</taxon>
        <taxon>Bacillota</taxon>
        <taxon>Negativicutes</taxon>
        <taxon>Veillonellales</taxon>
        <taxon>Veillonellaceae</taxon>
        <taxon>Megasphaera</taxon>
    </lineage>
</organism>
<protein>
    <submittedName>
        <fullName evidence="1">Uncharacterized protein</fullName>
    </submittedName>
</protein>
<dbReference type="EMBL" id="CBKE010000402">
    <property type="protein sequence ID" value="CDF06156.1"/>
    <property type="molecule type" value="Genomic_DNA"/>
</dbReference>
<comment type="caution">
    <text evidence="1">The sequence shown here is derived from an EMBL/GenBank/DDBJ whole genome shotgun (WGS) entry which is preliminary data.</text>
</comment>